<dbReference type="GO" id="GO:1990961">
    <property type="term" value="P:xenobiotic detoxification by transmembrane export across the plasma membrane"/>
    <property type="evidence" value="ECO:0007669"/>
    <property type="project" value="InterPro"/>
</dbReference>
<dbReference type="GO" id="GO:0042910">
    <property type="term" value="F:xenobiotic transmembrane transporter activity"/>
    <property type="evidence" value="ECO:0007669"/>
    <property type="project" value="InterPro"/>
</dbReference>
<feature type="transmembrane region" description="Helical" evidence="6">
    <location>
        <begin position="60"/>
        <end position="79"/>
    </location>
</feature>
<keyword evidence="3 6" id="KW-0812">Transmembrane</keyword>
<feature type="transmembrane region" description="Helical" evidence="6">
    <location>
        <begin position="441"/>
        <end position="459"/>
    </location>
</feature>
<dbReference type="AlphaFoldDB" id="A0A8S0TKP3"/>
<evidence type="ECO:0000256" key="1">
    <source>
        <dbReference type="ARBA" id="ARBA00004141"/>
    </source>
</evidence>
<dbReference type="CDD" id="cd13132">
    <property type="entry name" value="MATE_eukaryotic"/>
    <property type="match status" value="1"/>
</dbReference>
<accession>A0A8S0TKP3</accession>
<dbReference type="NCBIfam" id="TIGR00797">
    <property type="entry name" value="matE"/>
    <property type="match status" value="1"/>
</dbReference>
<keyword evidence="8" id="KW-1185">Reference proteome</keyword>
<comment type="caution">
    <text evidence="7">The sequence shown here is derived from an EMBL/GenBank/DDBJ whole genome shotgun (WGS) entry which is preliminary data.</text>
</comment>
<proteinExistence type="inferred from homology"/>
<comment type="subcellular location">
    <subcellularLocation>
        <location evidence="1">Membrane</location>
        <topology evidence="1">Multi-pass membrane protein</topology>
    </subcellularLocation>
</comment>
<feature type="transmembrane region" description="Helical" evidence="6">
    <location>
        <begin position="212"/>
        <end position="234"/>
    </location>
</feature>
<dbReference type="GO" id="GO:0015297">
    <property type="term" value="F:antiporter activity"/>
    <property type="evidence" value="ECO:0007669"/>
    <property type="project" value="InterPro"/>
</dbReference>
<dbReference type="Pfam" id="PF01554">
    <property type="entry name" value="MatE"/>
    <property type="match status" value="2"/>
</dbReference>
<feature type="transmembrane region" description="Helical" evidence="6">
    <location>
        <begin position="365"/>
        <end position="385"/>
    </location>
</feature>
<comment type="similarity">
    <text evidence="2 6">Belongs to the multi antimicrobial extrusion (MATE) (TC 2.A.66.1) family.</text>
</comment>
<evidence type="ECO:0000256" key="2">
    <source>
        <dbReference type="ARBA" id="ARBA00010199"/>
    </source>
</evidence>
<evidence type="ECO:0000256" key="4">
    <source>
        <dbReference type="ARBA" id="ARBA00022989"/>
    </source>
</evidence>
<keyword evidence="4 6" id="KW-1133">Transmembrane helix</keyword>
<comment type="caution">
    <text evidence="6">Lacks conserved residue(s) required for the propagation of feature annotation.</text>
</comment>
<dbReference type="EMBL" id="CACTIH010005990">
    <property type="protein sequence ID" value="CAA3003592.1"/>
    <property type="molecule type" value="Genomic_DNA"/>
</dbReference>
<dbReference type="InterPro" id="IPR002528">
    <property type="entry name" value="MATE_fam"/>
</dbReference>
<evidence type="ECO:0000313" key="7">
    <source>
        <dbReference type="EMBL" id="CAA3003592.1"/>
    </source>
</evidence>
<name>A0A8S0TKP3_OLEEU</name>
<sequence length="517" mass="56622">MGNVSFQGTLPTICFACEFLAVTEDNSIKVEGENGQHNGTEKESFFSHRFPEWMPVAEKLMSLGHIACPIIVASLLMYSKSFISMLFLGHLGYVALSGGSLSIGFANITGYSVLKGLAMGMEPICYQAYGAKRWAILSQTFQRTLFLLLVATFPICILWLNLEPILLWLGQDESTSSVAWTYIKYSIPDLIAQAYFYPLRTFLRTQNINRPLTLSVTVAMFLHFPINYFLVVYLDMGVKGVALASGWNTLNVNLGLLIYLLLSETSLKPWDGATCNTFSKGWHPLLALAGQSVLSVCLEWWCYEILLLLCSLLSNPQTSVAAMGILIQTTSLLYVFPSSLSAGLSILVGHELGADKPGQAQQTTIIGLTLAVLWGSLAVLFTIAVRDVWGKLFTCEPEILGLTSIALPIIGFCELWNCPQTAACGILVGSARPKMGCQINFVSFYLIGLPVAVILAFKFNMGFKGLWFGLAAAQISCTCMMVCTLVCTDWKQQASRAKELTQEIEGGNNDLEADLLT</sequence>
<dbReference type="InterPro" id="IPR045069">
    <property type="entry name" value="MATE_euk"/>
</dbReference>
<feature type="transmembrane region" description="Helical" evidence="6">
    <location>
        <begin position="333"/>
        <end position="353"/>
    </location>
</feature>
<dbReference type="PANTHER" id="PTHR11206">
    <property type="entry name" value="MULTIDRUG RESISTANCE PROTEIN"/>
    <property type="match status" value="1"/>
</dbReference>
<keyword evidence="5 6" id="KW-0472">Membrane</keyword>
<protein>
    <recommendedName>
        <fullName evidence="6">Protein DETOXIFICATION</fullName>
    </recommendedName>
    <alternativeName>
        <fullName evidence="6">Multidrug and toxic compound extrusion protein</fullName>
    </alternativeName>
</protein>
<dbReference type="GO" id="GO:0016020">
    <property type="term" value="C:membrane"/>
    <property type="evidence" value="ECO:0007669"/>
    <property type="project" value="UniProtKB-SubCell"/>
</dbReference>
<dbReference type="OrthoDB" id="2126698at2759"/>
<feature type="transmembrane region" description="Helical" evidence="6">
    <location>
        <begin position="91"/>
        <end position="114"/>
    </location>
</feature>
<reference evidence="7 8" key="1">
    <citation type="submission" date="2019-12" db="EMBL/GenBank/DDBJ databases">
        <authorList>
            <person name="Alioto T."/>
            <person name="Alioto T."/>
            <person name="Gomez Garrido J."/>
        </authorList>
    </citation>
    <scope>NUCLEOTIDE SEQUENCE [LARGE SCALE GENOMIC DNA]</scope>
</reference>
<feature type="transmembrane region" description="Helical" evidence="6">
    <location>
        <begin position="465"/>
        <end position="488"/>
    </location>
</feature>
<feature type="transmembrane region" description="Helical" evidence="6">
    <location>
        <begin position="241"/>
        <end position="262"/>
    </location>
</feature>
<gene>
    <name evidence="7" type="ORF">OLEA9_A092497</name>
</gene>
<dbReference type="Proteomes" id="UP000594638">
    <property type="component" value="Unassembled WGS sequence"/>
</dbReference>
<organism evidence="7 8">
    <name type="scientific">Olea europaea subsp. europaea</name>
    <dbReference type="NCBI Taxonomy" id="158383"/>
    <lineage>
        <taxon>Eukaryota</taxon>
        <taxon>Viridiplantae</taxon>
        <taxon>Streptophyta</taxon>
        <taxon>Embryophyta</taxon>
        <taxon>Tracheophyta</taxon>
        <taxon>Spermatophyta</taxon>
        <taxon>Magnoliopsida</taxon>
        <taxon>eudicotyledons</taxon>
        <taxon>Gunneridae</taxon>
        <taxon>Pentapetalae</taxon>
        <taxon>asterids</taxon>
        <taxon>lamiids</taxon>
        <taxon>Lamiales</taxon>
        <taxon>Oleaceae</taxon>
        <taxon>Oleeae</taxon>
        <taxon>Olea</taxon>
    </lineage>
</organism>
<evidence type="ECO:0000313" key="8">
    <source>
        <dbReference type="Proteomes" id="UP000594638"/>
    </source>
</evidence>
<evidence type="ECO:0000256" key="3">
    <source>
        <dbReference type="ARBA" id="ARBA00022692"/>
    </source>
</evidence>
<feature type="transmembrane region" description="Helical" evidence="6">
    <location>
        <begin position="145"/>
        <end position="162"/>
    </location>
</feature>
<evidence type="ECO:0000256" key="5">
    <source>
        <dbReference type="ARBA" id="ARBA00023136"/>
    </source>
</evidence>
<evidence type="ECO:0000256" key="6">
    <source>
        <dbReference type="RuleBase" id="RU004914"/>
    </source>
</evidence>
<dbReference type="Gramene" id="OE9A092497T1">
    <property type="protein sequence ID" value="OE9A092497C1"/>
    <property type="gene ID" value="OE9A092497"/>
</dbReference>